<dbReference type="EMBL" id="BK015390">
    <property type="protein sequence ID" value="DAE04562.1"/>
    <property type="molecule type" value="Genomic_DNA"/>
</dbReference>
<name>A0A8S5PC59_9CAUD</name>
<proteinExistence type="predicted"/>
<protein>
    <submittedName>
        <fullName evidence="1">Uncharacterized protein</fullName>
    </submittedName>
</protein>
<sequence length="38" mass="4536">MQILHNEQKQLLICYRCCMAADRFPMRQVLAHKKMTKG</sequence>
<accession>A0A8S5PC59</accession>
<organism evidence="1">
    <name type="scientific">Siphoviridae sp. ct0UO21</name>
    <dbReference type="NCBI Taxonomy" id="2825293"/>
    <lineage>
        <taxon>Viruses</taxon>
        <taxon>Duplodnaviria</taxon>
        <taxon>Heunggongvirae</taxon>
        <taxon>Uroviricota</taxon>
        <taxon>Caudoviricetes</taxon>
    </lineage>
</organism>
<reference evidence="1" key="1">
    <citation type="journal article" date="2021" name="Proc. Natl. Acad. Sci. U.S.A.">
        <title>A Catalog of Tens of Thousands of Viruses from Human Metagenomes Reveals Hidden Associations with Chronic Diseases.</title>
        <authorList>
            <person name="Tisza M.J."/>
            <person name="Buck C.B."/>
        </authorList>
    </citation>
    <scope>NUCLEOTIDE SEQUENCE</scope>
    <source>
        <strain evidence="1">Ct0UO21</strain>
    </source>
</reference>
<evidence type="ECO:0000313" key="1">
    <source>
        <dbReference type="EMBL" id="DAE04562.1"/>
    </source>
</evidence>